<dbReference type="RefSeq" id="WP_347437477.1">
    <property type="nucleotide sequence ID" value="NZ_CP089291.1"/>
</dbReference>
<dbReference type="Proteomes" id="UP000830167">
    <property type="component" value="Chromosome"/>
</dbReference>
<protein>
    <recommendedName>
        <fullName evidence="4">F5/8 type C domain-containing protein</fullName>
    </recommendedName>
</protein>
<evidence type="ECO:0000256" key="1">
    <source>
        <dbReference type="SAM" id="MobiDB-lite"/>
    </source>
</evidence>
<evidence type="ECO:0008006" key="4">
    <source>
        <dbReference type="Google" id="ProtNLM"/>
    </source>
</evidence>
<dbReference type="EMBL" id="CP089291">
    <property type="protein sequence ID" value="UOF90778.1"/>
    <property type="molecule type" value="Genomic_DNA"/>
</dbReference>
<keyword evidence="3" id="KW-1185">Reference proteome</keyword>
<name>A0ABY4CJS9_9BACL</name>
<feature type="compositionally biased region" description="Polar residues" evidence="1">
    <location>
        <begin position="1"/>
        <end position="19"/>
    </location>
</feature>
<evidence type="ECO:0000313" key="3">
    <source>
        <dbReference type="Proteomes" id="UP000830167"/>
    </source>
</evidence>
<evidence type="ECO:0000313" key="2">
    <source>
        <dbReference type="EMBL" id="UOF90778.1"/>
    </source>
</evidence>
<organism evidence="2 3">
    <name type="scientific">Fodinisporobacter ferrooxydans</name>
    <dbReference type="NCBI Taxonomy" id="2901836"/>
    <lineage>
        <taxon>Bacteria</taxon>
        <taxon>Bacillati</taxon>
        <taxon>Bacillota</taxon>
        <taxon>Bacilli</taxon>
        <taxon>Bacillales</taxon>
        <taxon>Alicyclobacillaceae</taxon>
        <taxon>Fodinisporobacter</taxon>
    </lineage>
</organism>
<reference evidence="2" key="1">
    <citation type="submission" date="2021-12" db="EMBL/GenBank/DDBJ databases">
        <title>Alicyclobacillaceae gen. nov., sp. nov., isolated from chalcocite enrichment system.</title>
        <authorList>
            <person name="Jiang Z."/>
        </authorList>
    </citation>
    <scope>NUCLEOTIDE SEQUENCE</scope>
    <source>
        <strain evidence="2">MYW30-H2</strain>
    </source>
</reference>
<sequence length="151" mass="16246">MLIQPNNTSRQQPTTTGANGVSAWQGGNALPYLPNFAAKSSEPLFYMTAYPLEFTLFSKQTAVTTGQADPYSEINALGRNLHAVQVAVETGETMNATVLIEGTLDGVHWTQIEQITAPKISQYSGLYKSIRASITAYTSGTISVLAVSQRT</sequence>
<proteinExistence type="predicted"/>
<accession>A0ABY4CJS9</accession>
<gene>
    <name evidence="2" type="ORF">LSG31_00400</name>
</gene>
<feature type="region of interest" description="Disordered" evidence="1">
    <location>
        <begin position="1"/>
        <end position="21"/>
    </location>
</feature>